<dbReference type="SUPFAM" id="SSF54909">
    <property type="entry name" value="Dimeric alpha+beta barrel"/>
    <property type="match status" value="1"/>
</dbReference>
<dbReference type="AlphaFoldDB" id="A0A5C8UWP6"/>
<dbReference type="PROSITE" id="PS51725">
    <property type="entry name" value="ABM"/>
    <property type="match status" value="1"/>
</dbReference>
<keyword evidence="3" id="KW-1185">Reference proteome</keyword>
<protein>
    <submittedName>
        <fullName evidence="2">Antibiotic biosynthesis monooxygenase</fullName>
    </submittedName>
</protein>
<organism evidence="2 3">
    <name type="scientific">Lacisediminihabitans profunda</name>
    <dbReference type="NCBI Taxonomy" id="2594790"/>
    <lineage>
        <taxon>Bacteria</taxon>
        <taxon>Bacillati</taxon>
        <taxon>Actinomycetota</taxon>
        <taxon>Actinomycetes</taxon>
        <taxon>Micrococcales</taxon>
        <taxon>Microbacteriaceae</taxon>
        <taxon>Lacisediminihabitans</taxon>
    </lineage>
</organism>
<sequence length="114" mass="12671">MKSLYAEFTALEGAADLVEQLLRTLAEAVRREPGNLVFDAYRKSDDPQEFFVFEIYADESAFRSHLEQEHGRVFNERLAELVQGGRSRLTWLTPVAQVGTADGAGRPDTGAPQA</sequence>
<keyword evidence="2" id="KW-0503">Monooxygenase</keyword>
<comment type="caution">
    <text evidence="2">The sequence shown here is derived from an EMBL/GenBank/DDBJ whole genome shotgun (WGS) entry which is preliminary data.</text>
</comment>
<dbReference type="GO" id="GO:0004497">
    <property type="term" value="F:monooxygenase activity"/>
    <property type="evidence" value="ECO:0007669"/>
    <property type="project" value="UniProtKB-KW"/>
</dbReference>
<dbReference type="Proteomes" id="UP000321379">
    <property type="component" value="Unassembled WGS sequence"/>
</dbReference>
<dbReference type="InterPro" id="IPR007138">
    <property type="entry name" value="ABM_dom"/>
</dbReference>
<reference evidence="2 3" key="1">
    <citation type="submission" date="2019-08" db="EMBL/GenBank/DDBJ databases">
        <title>Bacterial whole genome sequence for Glaciihabitans sp. CHu50b-6-2.</title>
        <authorList>
            <person name="Jin L."/>
        </authorList>
    </citation>
    <scope>NUCLEOTIDE SEQUENCE [LARGE SCALE GENOMIC DNA]</scope>
    <source>
        <strain evidence="2 3">CHu50b-6-2</strain>
    </source>
</reference>
<dbReference type="Gene3D" id="3.30.70.100">
    <property type="match status" value="1"/>
</dbReference>
<dbReference type="PANTHER" id="PTHR33336:SF3">
    <property type="entry name" value="ABM DOMAIN-CONTAINING PROTEIN"/>
    <property type="match status" value="1"/>
</dbReference>
<proteinExistence type="predicted"/>
<evidence type="ECO:0000259" key="1">
    <source>
        <dbReference type="PROSITE" id="PS51725"/>
    </source>
</evidence>
<name>A0A5C8UWP6_9MICO</name>
<dbReference type="EMBL" id="VRMG01000001">
    <property type="protein sequence ID" value="TXN32812.1"/>
    <property type="molecule type" value="Genomic_DNA"/>
</dbReference>
<evidence type="ECO:0000313" key="2">
    <source>
        <dbReference type="EMBL" id="TXN32812.1"/>
    </source>
</evidence>
<keyword evidence="2" id="KW-0560">Oxidoreductase</keyword>
<dbReference type="RefSeq" id="WP_147781614.1">
    <property type="nucleotide sequence ID" value="NZ_VRMG01000001.1"/>
</dbReference>
<feature type="domain" description="ABM" evidence="1">
    <location>
        <begin position="2"/>
        <end position="90"/>
    </location>
</feature>
<dbReference type="InterPro" id="IPR011008">
    <property type="entry name" value="Dimeric_a/b-barrel"/>
</dbReference>
<accession>A0A5C8UWP6</accession>
<dbReference type="PANTHER" id="PTHR33336">
    <property type="entry name" value="QUINOL MONOOXYGENASE YGIN-RELATED"/>
    <property type="match status" value="1"/>
</dbReference>
<dbReference type="InterPro" id="IPR050744">
    <property type="entry name" value="AI-2_Isomerase_LsrG"/>
</dbReference>
<dbReference type="Pfam" id="PF03992">
    <property type="entry name" value="ABM"/>
    <property type="match status" value="1"/>
</dbReference>
<gene>
    <name evidence="2" type="ORF">FVP33_00130</name>
</gene>
<evidence type="ECO:0000313" key="3">
    <source>
        <dbReference type="Proteomes" id="UP000321379"/>
    </source>
</evidence>